<dbReference type="Gene3D" id="3.40.718.10">
    <property type="entry name" value="Isopropylmalate Dehydrogenase"/>
    <property type="match status" value="1"/>
</dbReference>
<keyword evidence="7" id="KW-0520">NAD</keyword>
<keyword evidence="2" id="KW-0432">Leucine biosynthesis</keyword>
<dbReference type="SMART" id="SM01329">
    <property type="entry name" value="Iso_dh"/>
    <property type="match status" value="1"/>
</dbReference>
<evidence type="ECO:0000256" key="4">
    <source>
        <dbReference type="ARBA" id="ARBA00022723"/>
    </source>
</evidence>
<evidence type="ECO:0000256" key="3">
    <source>
        <dbReference type="ARBA" id="ARBA00022605"/>
    </source>
</evidence>
<evidence type="ECO:0000313" key="10">
    <source>
        <dbReference type="EMBL" id="KFX47979.1"/>
    </source>
</evidence>
<keyword evidence="4" id="KW-0479">Metal-binding</keyword>
<comment type="caution">
    <text evidence="10">The sequence shown here is derived from an EMBL/GenBank/DDBJ whole genome shotgun (WGS) entry which is preliminary data.</text>
</comment>
<dbReference type="GO" id="GO:0003862">
    <property type="term" value="F:3-isopropylmalate dehydrogenase activity"/>
    <property type="evidence" value="ECO:0007669"/>
    <property type="project" value="InterPro"/>
</dbReference>
<keyword evidence="3" id="KW-0028">Amino-acid biosynthesis</keyword>
<dbReference type="EMBL" id="JPOX01000013">
    <property type="protein sequence ID" value="KFX47979.1"/>
    <property type="molecule type" value="Genomic_DNA"/>
</dbReference>
<evidence type="ECO:0000256" key="6">
    <source>
        <dbReference type="ARBA" id="ARBA00023002"/>
    </source>
</evidence>
<evidence type="ECO:0000259" key="9">
    <source>
        <dbReference type="SMART" id="SM01329"/>
    </source>
</evidence>
<keyword evidence="6" id="KW-0560">Oxidoreductase</keyword>
<dbReference type="InterPro" id="IPR024084">
    <property type="entry name" value="IsoPropMal-DH-like_dom"/>
</dbReference>
<proteinExistence type="inferred from homology"/>
<evidence type="ECO:0000256" key="1">
    <source>
        <dbReference type="ARBA" id="ARBA00007769"/>
    </source>
</evidence>
<organism evidence="10">
    <name type="scientific">Talaromyces marneffei PM1</name>
    <dbReference type="NCBI Taxonomy" id="1077442"/>
    <lineage>
        <taxon>Eukaryota</taxon>
        <taxon>Fungi</taxon>
        <taxon>Dikarya</taxon>
        <taxon>Ascomycota</taxon>
        <taxon>Pezizomycotina</taxon>
        <taxon>Eurotiomycetes</taxon>
        <taxon>Eurotiomycetidae</taxon>
        <taxon>Eurotiales</taxon>
        <taxon>Trichocomaceae</taxon>
        <taxon>Talaromyces</taxon>
        <taxon>Talaromyces sect. Talaromyces</taxon>
    </lineage>
</organism>
<dbReference type="PANTHER" id="PTHR42979:SF1">
    <property type="entry name" value="3-ISOPROPYLMALATE DEHYDROGENASE"/>
    <property type="match status" value="1"/>
</dbReference>
<dbReference type="PANTHER" id="PTHR42979">
    <property type="entry name" value="3-ISOPROPYLMALATE DEHYDROGENASE"/>
    <property type="match status" value="1"/>
</dbReference>
<protein>
    <submittedName>
        <fullName evidence="10">3-isopropylmalate dehydrogenase</fullName>
    </submittedName>
</protein>
<gene>
    <name evidence="10" type="ORF">GQ26_0130570</name>
</gene>
<comment type="similarity">
    <text evidence="1">Belongs to the isocitrate and isopropylmalate dehydrogenases family.</text>
</comment>
<name>A0A093VDF6_TALMA</name>
<evidence type="ECO:0000256" key="7">
    <source>
        <dbReference type="ARBA" id="ARBA00023027"/>
    </source>
</evidence>
<accession>A0A093VDF6</accession>
<keyword evidence="8" id="KW-0100">Branched-chain amino acid biosynthesis</keyword>
<sequence length="158" mass="17103">MAEIRKLLVLRGDRIGPEIIAEALKPLTVLVEERPDFKVQVRYGLLAGASLDKTNEPITDKVLDAALATDAVLLGSVGEPEWAHMPGALNPEKGILRLRQRLDAFANIRPCRFCASSLVEQSPLKSDMVNGVNFGEQYAARSRSTGGCCTKDIGLAQS</sequence>
<dbReference type="InterPro" id="IPR004429">
    <property type="entry name" value="Isopropylmalate_DH"/>
</dbReference>
<evidence type="ECO:0000256" key="8">
    <source>
        <dbReference type="ARBA" id="ARBA00023304"/>
    </source>
</evidence>
<dbReference type="SUPFAM" id="SSF53659">
    <property type="entry name" value="Isocitrate/Isopropylmalate dehydrogenase-like"/>
    <property type="match status" value="1"/>
</dbReference>
<dbReference type="GO" id="GO:0005829">
    <property type="term" value="C:cytosol"/>
    <property type="evidence" value="ECO:0007669"/>
    <property type="project" value="TreeGrafter"/>
</dbReference>
<feature type="domain" description="Isopropylmalate dehydrogenase-like" evidence="9">
    <location>
        <begin position="6"/>
        <end position="155"/>
    </location>
</feature>
<keyword evidence="5" id="KW-0460">Magnesium</keyword>
<dbReference type="eggNOG" id="KOG0786">
    <property type="taxonomic scope" value="Eukaryota"/>
</dbReference>
<dbReference type="Pfam" id="PF00180">
    <property type="entry name" value="Iso_dh"/>
    <property type="match status" value="1"/>
</dbReference>
<dbReference type="GO" id="GO:0046872">
    <property type="term" value="F:metal ion binding"/>
    <property type="evidence" value="ECO:0007669"/>
    <property type="project" value="UniProtKB-KW"/>
</dbReference>
<evidence type="ECO:0000256" key="2">
    <source>
        <dbReference type="ARBA" id="ARBA00022430"/>
    </source>
</evidence>
<dbReference type="GO" id="GO:0009098">
    <property type="term" value="P:L-leucine biosynthetic process"/>
    <property type="evidence" value="ECO:0007669"/>
    <property type="project" value="UniProtKB-KW"/>
</dbReference>
<reference evidence="10" key="1">
    <citation type="journal article" date="2014" name="PLoS Genet.">
        <title>Signature Gene Expression Reveals Novel Clues to the Molecular Mechanisms of Dimorphic Transition in Penicillium marneffei.</title>
        <authorList>
            <person name="Yang E."/>
            <person name="Wang G."/>
            <person name="Cai J."/>
            <person name="Woo P.C."/>
            <person name="Lau S.K."/>
            <person name="Yuen K.-Y."/>
            <person name="Chow W.-N."/>
            <person name="Lin X."/>
        </authorList>
    </citation>
    <scope>NUCLEOTIDE SEQUENCE [LARGE SCALE GENOMIC DNA]</scope>
    <source>
        <strain evidence="10">PM1</strain>
    </source>
</reference>
<dbReference type="AlphaFoldDB" id="A0A093VDF6"/>
<evidence type="ECO:0000256" key="5">
    <source>
        <dbReference type="ARBA" id="ARBA00022842"/>
    </source>
</evidence>
<dbReference type="HOGENOM" id="CLU_031953_2_0_1"/>